<proteinExistence type="predicted"/>
<feature type="region of interest" description="Disordered" evidence="1">
    <location>
        <begin position="1"/>
        <end position="22"/>
    </location>
</feature>
<evidence type="ECO:0000313" key="3">
    <source>
        <dbReference type="Proteomes" id="UP000246740"/>
    </source>
</evidence>
<feature type="region of interest" description="Disordered" evidence="1">
    <location>
        <begin position="136"/>
        <end position="162"/>
    </location>
</feature>
<sequence length="174" mass="19485">MKGVSSSKSSAAGPSATATTQQNNLHTLQHEHLARLASISLPKLAAQHSRRFMDMAKASAHSSDSLWDAQKSFSNRYRRALWAEDVNPTPALTEQHFNADKEKREPRHPALPAFYQLHNPRCSKCALPIIAGLNQRSSLKPSSSHQHSQSTRRKRTRTLKAVRCSLCRHQNTKT</sequence>
<dbReference type="Proteomes" id="UP000246740">
    <property type="component" value="Unassembled WGS sequence"/>
</dbReference>
<dbReference type="EMBL" id="KZ819197">
    <property type="protein sequence ID" value="PWY98793.1"/>
    <property type="molecule type" value="Genomic_DNA"/>
</dbReference>
<dbReference type="InParanoid" id="A0A317XKE5"/>
<feature type="compositionally biased region" description="Low complexity" evidence="1">
    <location>
        <begin position="1"/>
        <end position="20"/>
    </location>
</feature>
<keyword evidence="3" id="KW-1185">Reference proteome</keyword>
<reference evidence="2 3" key="1">
    <citation type="journal article" date="2018" name="Mol. Biol. Evol.">
        <title>Broad Genomic Sampling Reveals a Smut Pathogenic Ancestry of the Fungal Clade Ustilaginomycotina.</title>
        <authorList>
            <person name="Kijpornyongpan T."/>
            <person name="Mondo S.J."/>
            <person name="Barry K."/>
            <person name="Sandor L."/>
            <person name="Lee J."/>
            <person name="Lipzen A."/>
            <person name="Pangilinan J."/>
            <person name="LaButti K."/>
            <person name="Hainaut M."/>
            <person name="Henrissat B."/>
            <person name="Grigoriev I.V."/>
            <person name="Spatafora J.W."/>
            <person name="Aime M.C."/>
        </authorList>
    </citation>
    <scope>NUCLEOTIDE SEQUENCE [LARGE SCALE GENOMIC DNA]</scope>
    <source>
        <strain evidence="2 3">MCA 3645</strain>
    </source>
</reference>
<evidence type="ECO:0000313" key="2">
    <source>
        <dbReference type="EMBL" id="PWY98793.1"/>
    </source>
</evidence>
<feature type="compositionally biased region" description="Low complexity" evidence="1">
    <location>
        <begin position="136"/>
        <end position="149"/>
    </location>
</feature>
<feature type="compositionally biased region" description="Basic residues" evidence="1">
    <location>
        <begin position="150"/>
        <end position="160"/>
    </location>
</feature>
<dbReference type="AlphaFoldDB" id="A0A317XKE5"/>
<gene>
    <name evidence="2" type="ORF">BCV70DRAFT_201585</name>
</gene>
<dbReference type="OrthoDB" id="2552182at2759"/>
<accession>A0A317XKE5</accession>
<protein>
    <submittedName>
        <fullName evidence="2">Uncharacterized protein</fullName>
    </submittedName>
</protein>
<evidence type="ECO:0000256" key="1">
    <source>
        <dbReference type="SAM" id="MobiDB-lite"/>
    </source>
</evidence>
<name>A0A317XKE5_9BASI</name>
<organism evidence="2 3">
    <name type="scientific">Testicularia cyperi</name>
    <dbReference type="NCBI Taxonomy" id="1882483"/>
    <lineage>
        <taxon>Eukaryota</taxon>
        <taxon>Fungi</taxon>
        <taxon>Dikarya</taxon>
        <taxon>Basidiomycota</taxon>
        <taxon>Ustilaginomycotina</taxon>
        <taxon>Ustilaginomycetes</taxon>
        <taxon>Ustilaginales</taxon>
        <taxon>Anthracoideaceae</taxon>
        <taxon>Testicularia</taxon>
    </lineage>
</organism>